<evidence type="ECO:0000256" key="1">
    <source>
        <dbReference type="SAM" id="MobiDB-lite"/>
    </source>
</evidence>
<evidence type="ECO:0000313" key="3">
    <source>
        <dbReference type="Proteomes" id="UP000297245"/>
    </source>
</evidence>
<feature type="compositionally biased region" description="Polar residues" evidence="1">
    <location>
        <begin position="250"/>
        <end position="265"/>
    </location>
</feature>
<dbReference type="Proteomes" id="UP000297245">
    <property type="component" value="Unassembled WGS sequence"/>
</dbReference>
<protein>
    <submittedName>
        <fullName evidence="2">Uncharacterized protein</fullName>
    </submittedName>
</protein>
<evidence type="ECO:0000313" key="2">
    <source>
        <dbReference type="EMBL" id="THV01595.1"/>
    </source>
</evidence>
<reference evidence="2 3" key="1">
    <citation type="journal article" date="2019" name="Nat. Ecol. Evol.">
        <title>Megaphylogeny resolves global patterns of mushroom evolution.</title>
        <authorList>
            <person name="Varga T."/>
            <person name="Krizsan K."/>
            <person name="Foldi C."/>
            <person name="Dima B."/>
            <person name="Sanchez-Garcia M."/>
            <person name="Sanchez-Ramirez S."/>
            <person name="Szollosi G.J."/>
            <person name="Szarkandi J.G."/>
            <person name="Papp V."/>
            <person name="Albert L."/>
            <person name="Andreopoulos W."/>
            <person name="Angelini C."/>
            <person name="Antonin V."/>
            <person name="Barry K.W."/>
            <person name="Bougher N.L."/>
            <person name="Buchanan P."/>
            <person name="Buyck B."/>
            <person name="Bense V."/>
            <person name="Catcheside P."/>
            <person name="Chovatia M."/>
            <person name="Cooper J."/>
            <person name="Damon W."/>
            <person name="Desjardin D."/>
            <person name="Finy P."/>
            <person name="Geml J."/>
            <person name="Haridas S."/>
            <person name="Hughes K."/>
            <person name="Justo A."/>
            <person name="Karasinski D."/>
            <person name="Kautmanova I."/>
            <person name="Kiss B."/>
            <person name="Kocsube S."/>
            <person name="Kotiranta H."/>
            <person name="LaButti K.M."/>
            <person name="Lechner B.E."/>
            <person name="Liimatainen K."/>
            <person name="Lipzen A."/>
            <person name="Lukacs Z."/>
            <person name="Mihaltcheva S."/>
            <person name="Morgado L.N."/>
            <person name="Niskanen T."/>
            <person name="Noordeloos M.E."/>
            <person name="Ohm R.A."/>
            <person name="Ortiz-Santana B."/>
            <person name="Ovrebo C."/>
            <person name="Racz N."/>
            <person name="Riley R."/>
            <person name="Savchenko A."/>
            <person name="Shiryaev A."/>
            <person name="Soop K."/>
            <person name="Spirin V."/>
            <person name="Szebenyi C."/>
            <person name="Tomsovsky M."/>
            <person name="Tulloss R.E."/>
            <person name="Uehling J."/>
            <person name="Grigoriev I.V."/>
            <person name="Vagvolgyi C."/>
            <person name="Papp T."/>
            <person name="Martin F.M."/>
            <person name="Miettinen O."/>
            <person name="Hibbett D.S."/>
            <person name="Nagy L.G."/>
        </authorList>
    </citation>
    <scope>NUCLEOTIDE SEQUENCE [LARGE SCALE GENOMIC DNA]</scope>
    <source>
        <strain evidence="2 3">CBS 962.96</strain>
    </source>
</reference>
<dbReference type="EMBL" id="ML179087">
    <property type="protein sequence ID" value="THV01595.1"/>
    <property type="molecule type" value="Genomic_DNA"/>
</dbReference>
<keyword evidence="3" id="KW-1185">Reference proteome</keyword>
<gene>
    <name evidence="2" type="ORF">K435DRAFT_853610</name>
</gene>
<accession>A0A4S8MG08</accession>
<dbReference type="AlphaFoldDB" id="A0A4S8MG08"/>
<feature type="region of interest" description="Disordered" evidence="1">
    <location>
        <begin position="241"/>
        <end position="286"/>
    </location>
</feature>
<organism evidence="2 3">
    <name type="scientific">Dendrothele bispora (strain CBS 962.96)</name>
    <dbReference type="NCBI Taxonomy" id="1314807"/>
    <lineage>
        <taxon>Eukaryota</taxon>
        <taxon>Fungi</taxon>
        <taxon>Dikarya</taxon>
        <taxon>Basidiomycota</taxon>
        <taxon>Agaricomycotina</taxon>
        <taxon>Agaricomycetes</taxon>
        <taxon>Agaricomycetidae</taxon>
        <taxon>Agaricales</taxon>
        <taxon>Agaricales incertae sedis</taxon>
        <taxon>Dendrothele</taxon>
    </lineage>
</organism>
<proteinExistence type="predicted"/>
<sequence length="286" mass="32465">MSIARSSSLIVRSSLIYRPTIDAHRLLIGTHRPLIAHTSPTHRPHIAHSSPAHRPLIARSSPDCFPDVRDANSTDDRAGLERFPRTEIANVTLKRLLAEYQERNRQQELSSLRQQLDGAILVQDQLGLRLSELASFALLAYRGSPIQVFPSLYEILDRMFTRLYEATIRIHGVEKEAALTSLESLMSRTEVLQSFLRHTEATCRLFVGDESGRRQNEKFLLGNIPPQVNIPLFGPTLDRTRLPFPETRRSQSFTPPSSPVDNQPLSRKRARTDDFEDGVIPSKRRC</sequence>
<name>A0A4S8MG08_DENBC</name>